<evidence type="ECO:0000313" key="9">
    <source>
        <dbReference type="EMBL" id="CRP59733.1"/>
    </source>
</evidence>
<feature type="transmembrane region" description="Helical" evidence="6">
    <location>
        <begin position="28"/>
        <end position="47"/>
    </location>
</feature>
<dbReference type="AlphaFoldDB" id="A0A0F6RRE8"/>
<evidence type="ECO:0000256" key="4">
    <source>
        <dbReference type="ARBA" id="ARBA00022989"/>
    </source>
</evidence>
<comment type="subcellular location">
    <subcellularLocation>
        <location evidence="1">Cell membrane</location>
        <topology evidence="1">Multi-pass membrane protein</topology>
    </subcellularLocation>
</comment>
<reference evidence="11" key="1">
    <citation type="submission" date="2015-06" db="EMBL/GenBank/DDBJ databases">
        <authorList>
            <person name="Radhakrishnan Rajesh"/>
            <person name="Underwood Anthony"/>
            <person name="Al-Shahib Ali"/>
        </authorList>
    </citation>
    <scope>NUCLEOTIDE SEQUENCE [LARGE SCALE GENOMIC DNA]</scope>
    <source>
        <strain evidence="11">P19_London_7_VIM_2_05_10</strain>
    </source>
</reference>
<keyword evidence="5 6" id="KW-0472">Membrane</keyword>
<keyword evidence="3 6" id="KW-0812">Transmembrane</keyword>
<evidence type="ECO:0000256" key="5">
    <source>
        <dbReference type="ARBA" id="ARBA00023136"/>
    </source>
</evidence>
<dbReference type="GO" id="GO:0004713">
    <property type="term" value="F:protein tyrosine kinase activity"/>
    <property type="evidence" value="ECO:0007669"/>
    <property type="project" value="TreeGrafter"/>
</dbReference>
<evidence type="ECO:0000313" key="10">
    <source>
        <dbReference type="EMBL" id="RTS47024.1"/>
    </source>
</evidence>
<evidence type="ECO:0000313" key="11">
    <source>
        <dbReference type="Proteomes" id="UP000045039"/>
    </source>
</evidence>
<evidence type="ECO:0000259" key="7">
    <source>
        <dbReference type="Pfam" id="PF02706"/>
    </source>
</evidence>
<feature type="transmembrane region" description="Helical" evidence="6">
    <location>
        <begin position="318"/>
        <end position="342"/>
    </location>
</feature>
<organism evidence="9 11">
    <name type="scientific">Pseudomonas aeruginosa</name>
    <dbReference type="NCBI Taxonomy" id="287"/>
    <lineage>
        <taxon>Bacteria</taxon>
        <taxon>Pseudomonadati</taxon>
        <taxon>Pseudomonadota</taxon>
        <taxon>Gammaproteobacteria</taxon>
        <taxon>Pseudomonadales</taxon>
        <taxon>Pseudomonadaceae</taxon>
        <taxon>Pseudomonas</taxon>
    </lineage>
</organism>
<evidence type="ECO:0000256" key="3">
    <source>
        <dbReference type="ARBA" id="ARBA00022692"/>
    </source>
</evidence>
<feature type="domain" description="Polysaccharide chain length determinant N-terminal" evidence="7">
    <location>
        <begin position="13"/>
        <end position="107"/>
    </location>
</feature>
<keyword evidence="4 6" id="KW-1133">Transmembrane helix</keyword>
<keyword evidence="2" id="KW-1003">Cell membrane</keyword>
<dbReference type="GO" id="GO:0005886">
    <property type="term" value="C:plasma membrane"/>
    <property type="evidence" value="ECO:0007669"/>
    <property type="project" value="UniProtKB-SubCell"/>
</dbReference>
<evidence type="ECO:0000256" key="2">
    <source>
        <dbReference type="ARBA" id="ARBA00022475"/>
    </source>
</evidence>
<protein>
    <submittedName>
        <fullName evidence="9">Chain length determinant protein</fullName>
    </submittedName>
    <submittedName>
        <fullName evidence="10">Chain-length determining protein</fullName>
    </submittedName>
</protein>
<sequence length="349" mass="39966">MSDKQSSEAVNYEVDFMELIRELWKSRWLVVLSGFFLGLLAALYAYLSKPVYEARVIVLPPSLSSVAGFNQGRTSDSGLQPFKVQDVYSVFIRNLQSDESLRRFFENIYLPSLTDAERSESREKLFRSFSKQISISLPDRAQPDRYLIVARQGNPELAAEWVKKYLADAADRSLQEMMANAYREIEVKARDVERRIYVLRETAKLRREDRITQLREALKVADSLGLERPPIINDQMSEQLSAIMSGNLMYMRGSKALKEEILVLEARTSDDPFIPALRTLQELESLYRGLSIKSEQVAVFRQDGVVEVPDFPVKPKKLLILFGGVMLGGMLGMLFVVIRLFYRRNAKLS</sequence>
<evidence type="ECO:0000313" key="12">
    <source>
        <dbReference type="Proteomes" id="UP000276985"/>
    </source>
</evidence>
<proteinExistence type="predicted"/>
<evidence type="ECO:0000256" key="6">
    <source>
        <dbReference type="SAM" id="Phobius"/>
    </source>
</evidence>
<dbReference type="InterPro" id="IPR003856">
    <property type="entry name" value="LPS_length_determ_N"/>
</dbReference>
<reference evidence="9" key="2">
    <citation type="submission" date="2015-06" db="EMBL/GenBank/DDBJ databases">
        <authorList>
            <person name="Radhakrishnan R."/>
            <person name="Underwood A."/>
            <person name="Al-Shahib A."/>
        </authorList>
    </citation>
    <scope>NUCLEOTIDE SEQUENCE</scope>
    <source>
        <strain evidence="9">P19_London_7_VIM_2_05_10</strain>
    </source>
</reference>
<reference evidence="10 12" key="3">
    <citation type="submission" date="2018-12" db="EMBL/GenBank/DDBJ databases">
        <title>Pseudomonas aeruginosa Diversity Panel.</title>
        <authorList>
            <person name="Snesrud E."/>
            <person name="Mcgann P."/>
        </authorList>
    </citation>
    <scope>NUCLEOTIDE SEQUENCE [LARGE SCALE GENOMIC DNA]</scope>
    <source>
        <strain evidence="10 12">MRSN6241</strain>
    </source>
</reference>
<dbReference type="EMBL" id="RXTL01000018">
    <property type="protein sequence ID" value="RTS47024.1"/>
    <property type="molecule type" value="Genomic_DNA"/>
</dbReference>
<accession>A0A0F6RRE8</accession>
<dbReference type="Pfam" id="PF02706">
    <property type="entry name" value="Wzz"/>
    <property type="match status" value="1"/>
</dbReference>
<evidence type="ECO:0000259" key="8">
    <source>
        <dbReference type="Pfam" id="PF13807"/>
    </source>
</evidence>
<dbReference type="Pfam" id="PF13807">
    <property type="entry name" value="GNVR"/>
    <property type="match status" value="1"/>
</dbReference>
<name>A0A0F6RRE8_PSEAI</name>
<dbReference type="PANTHER" id="PTHR32309:SF13">
    <property type="entry name" value="FERRIC ENTEROBACTIN TRANSPORT PROTEIN FEPE"/>
    <property type="match status" value="1"/>
</dbReference>
<dbReference type="Proteomes" id="UP000045039">
    <property type="component" value="Unassembled WGS sequence"/>
</dbReference>
<dbReference type="InterPro" id="IPR032807">
    <property type="entry name" value="GNVR"/>
</dbReference>
<dbReference type="PANTHER" id="PTHR32309">
    <property type="entry name" value="TYROSINE-PROTEIN KINASE"/>
    <property type="match status" value="1"/>
</dbReference>
<dbReference type="Proteomes" id="UP000276985">
    <property type="component" value="Unassembled WGS sequence"/>
</dbReference>
<dbReference type="InterPro" id="IPR050445">
    <property type="entry name" value="Bact_polysacc_biosynth/exp"/>
</dbReference>
<dbReference type="RefSeq" id="WP_012075024.1">
    <property type="nucleotide sequence ID" value="NZ_CAADLZ010000059.1"/>
</dbReference>
<dbReference type="Gene3D" id="3.30.1890.10">
    <property type="entry name" value="FepE-like"/>
    <property type="match status" value="1"/>
</dbReference>
<feature type="domain" description="Tyrosine-protein kinase G-rich" evidence="8">
    <location>
        <begin position="307"/>
        <end position="339"/>
    </location>
</feature>
<dbReference type="EMBL" id="CVVU01000231">
    <property type="protein sequence ID" value="CRP59733.1"/>
    <property type="molecule type" value="Genomic_DNA"/>
</dbReference>
<dbReference type="SUPFAM" id="SSF160355">
    <property type="entry name" value="Bacterial polysaccharide co-polymerase-like"/>
    <property type="match status" value="1"/>
</dbReference>
<evidence type="ECO:0000256" key="1">
    <source>
        <dbReference type="ARBA" id="ARBA00004651"/>
    </source>
</evidence>
<comment type="caution">
    <text evidence="9">The sequence shown here is derived from an EMBL/GenBank/DDBJ whole genome shotgun (WGS) entry which is preliminary data.</text>
</comment>
<gene>
    <name evidence="9" type="primary">wzzB</name>
    <name evidence="10" type="ORF">DY940_12030</name>
    <name evidence="9" type="ORF">PAERUG_P19_London_7_VIM_2_05_10_04952</name>
</gene>